<evidence type="ECO:0000259" key="1">
    <source>
        <dbReference type="Pfam" id="PF14279"/>
    </source>
</evidence>
<name>Q855Y5_9CAUD</name>
<dbReference type="Pfam" id="PF14279">
    <property type="entry name" value="HNH_5"/>
    <property type="match status" value="1"/>
</dbReference>
<feature type="domain" description="HNH endonuclease 5" evidence="1">
    <location>
        <begin position="45"/>
        <end position="96"/>
    </location>
</feature>
<gene>
    <name evidence="2" type="primary">87</name>
    <name evidence="2" type="ORF">PBI_BARNYARD_87</name>
</gene>
<protein>
    <recommendedName>
        <fullName evidence="1">HNH endonuclease 5 domain-containing protein</fullName>
    </recommendedName>
</protein>
<keyword evidence="3" id="KW-1185">Reference proteome</keyword>
<dbReference type="InterPro" id="IPR003615">
    <property type="entry name" value="HNH_nuc"/>
</dbReference>
<reference evidence="2 3" key="1">
    <citation type="journal article" date="2003" name="Cell">
        <title>Origins of highly mosaic mycobacteriophage genomes.</title>
        <authorList>
            <person name="Pedulla M.L."/>
            <person name="Ford M.E."/>
            <person name="Houtz J.M."/>
            <person name="Karthikeyan T."/>
            <person name="Wadsworth C."/>
            <person name="Lewis J.A."/>
            <person name="Jacobs-Sera D."/>
            <person name="Falbo J."/>
            <person name="Gross J."/>
            <person name="Pannunzio N.R."/>
            <person name="Brucker W."/>
            <person name="Kumar V."/>
            <person name="Kandasamy J."/>
            <person name="Keenan L."/>
            <person name="Bardarov S."/>
            <person name="Kriakov J."/>
            <person name="Lawrence J.G."/>
            <person name="Jacobs W.R. Jr."/>
            <person name="Hendrix R.W."/>
            <person name="Hatfull G.F."/>
        </authorList>
    </citation>
    <scope>NUCLEOTIDE SEQUENCE</scope>
</reference>
<dbReference type="CDD" id="cd00085">
    <property type="entry name" value="HNHc"/>
    <property type="match status" value="1"/>
</dbReference>
<evidence type="ECO:0000313" key="2">
    <source>
        <dbReference type="EMBL" id="AAN02141.1"/>
    </source>
</evidence>
<dbReference type="EMBL" id="AY129339">
    <property type="protein sequence ID" value="AAN02141.1"/>
    <property type="molecule type" value="Genomic_DNA"/>
</dbReference>
<evidence type="ECO:0000313" key="3">
    <source>
        <dbReference type="Proteomes" id="UP000000731"/>
    </source>
</evidence>
<sequence>MPNGNDRGNTRDRYARKMFLLEKHGRCIVLVEGEWTNVVAWVAQCWECSTLVTYDTMIVDRIIPKSKGGRYTRDNIQIHCPTCSHKQGNRIKREISGPDRSCI</sequence>
<dbReference type="InterPro" id="IPR029471">
    <property type="entry name" value="HNH_5"/>
</dbReference>
<accession>Q855Y5</accession>
<dbReference type="Gene3D" id="1.10.30.50">
    <property type="match status" value="1"/>
</dbReference>
<organism evidence="2 3">
    <name type="scientific">Mycobacterium phage Barnyard</name>
    <dbReference type="NCBI Taxonomy" id="205880"/>
    <lineage>
        <taxon>Viruses</taxon>
        <taxon>Duplodnaviria</taxon>
        <taxon>Heunggongvirae</taxon>
        <taxon>Uroviricota</taxon>
        <taxon>Caudoviricetes</taxon>
        <taxon>Barnyardvirus</taxon>
        <taxon>Barnyardvirus barnyard</taxon>
    </lineage>
</organism>
<dbReference type="KEGG" id="vg:1260290"/>
<proteinExistence type="predicted"/>
<dbReference type="Proteomes" id="UP000000731">
    <property type="component" value="Segment"/>
</dbReference>
<dbReference type="RefSeq" id="NP_818625.1">
    <property type="nucleotide sequence ID" value="NC_004689.1"/>
</dbReference>
<dbReference type="OrthoDB" id="12474at10239"/>